<dbReference type="EMBL" id="AVOT02008808">
    <property type="protein sequence ID" value="MBW0486791.1"/>
    <property type="molecule type" value="Genomic_DNA"/>
</dbReference>
<evidence type="ECO:0000313" key="3">
    <source>
        <dbReference type="Proteomes" id="UP000765509"/>
    </source>
</evidence>
<organism evidence="2 3">
    <name type="scientific">Austropuccinia psidii MF-1</name>
    <dbReference type="NCBI Taxonomy" id="1389203"/>
    <lineage>
        <taxon>Eukaryota</taxon>
        <taxon>Fungi</taxon>
        <taxon>Dikarya</taxon>
        <taxon>Basidiomycota</taxon>
        <taxon>Pucciniomycotina</taxon>
        <taxon>Pucciniomycetes</taxon>
        <taxon>Pucciniales</taxon>
        <taxon>Sphaerophragmiaceae</taxon>
        <taxon>Austropuccinia</taxon>
    </lineage>
</organism>
<sequence>MKSNQMDMNKEEGRPRPDLPSLPQERHVWRMPEFPPLSPRSVPTNFDVSSEPELIQGNILRDEPFRSGRNRSISALVQKLVQRSQGRGVGNIPKPLAGGYELLLKPQELSGSGEDHRALRKMDPILLQI</sequence>
<comment type="caution">
    <text evidence="2">The sequence shown here is derived from an EMBL/GenBank/DDBJ whole genome shotgun (WGS) entry which is preliminary data.</text>
</comment>
<name>A0A9Q3H0K3_9BASI</name>
<evidence type="ECO:0000313" key="2">
    <source>
        <dbReference type="EMBL" id="MBW0486791.1"/>
    </source>
</evidence>
<protein>
    <submittedName>
        <fullName evidence="2">Uncharacterized protein</fullName>
    </submittedName>
</protein>
<feature type="compositionally biased region" description="Basic and acidic residues" evidence="1">
    <location>
        <begin position="8"/>
        <end position="17"/>
    </location>
</feature>
<accession>A0A9Q3H0K3</accession>
<feature type="region of interest" description="Disordered" evidence="1">
    <location>
        <begin position="1"/>
        <end position="25"/>
    </location>
</feature>
<evidence type="ECO:0000256" key="1">
    <source>
        <dbReference type="SAM" id="MobiDB-lite"/>
    </source>
</evidence>
<dbReference type="AlphaFoldDB" id="A0A9Q3H0K3"/>
<keyword evidence="3" id="KW-1185">Reference proteome</keyword>
<proteinExistence type="predicted"/>
<dbReference type="Proteomes" id="UP000765509">
    <property type="component" value="Unassembled WGS sequence"/>
</dbReference>
<gene>
    <name evidence="2" type="ORF">O181_026506</name>
</gene>
<reference evidence="2" key="1">
    <citation type="submission" date="2021-03" db="EMBL/GenBank/DDBJ databases">
        <title>Draft genome sequence of rust myrtle Austropuccinia psidii MF-1, a brazilian biotype.</title>
        <authorList>
            <person name="Quecine M.C."/>
            <person name="Pachon D.M.R."/>
            <person name="Bonatelli M.L."/>
            <person name="Correr F.H."/>
            <person name="Franceschini L.M."/>
            <person name="Leite T.F."/>
            <person name="Margarido G.R.A."/>
            <person name="Almeida C.A."/>
            <person name="Ferrarezi J.A."/>
            <person name="Labate C.A."/>
        </authorList>
    </citation>
    <scope>NUCLEOTIDE SEQUENCE</scope>
    <source>
        <strain evidence="2">MF-1</strain>
    </source>
</reference>